<organism evidence="1 2">
    <name type="scientific">Leucogyrophana mollusca</name>
    <dbReference type="NCBI Taxonomy" id="85980"/>
    <lineage>
        <taxon>Eukaryota</taxon>
        <taxon>Fungi</taxon>
        <taxon>Dikarya</taxon>
        <taxon>Basidiomycota</taxon>
        <taxon>Agaricomycotina</taxon>
        <taxon>Agaricomycetes</taxon>
        <taxon>Agaricomycetidae</taxon>
        <taxon>Boletales</taxon>
        <taxon>Boletales incertae sedis</taxon>
        <taxon>Leucogyrophana</taxon>
    </lineage>
</organism>
<dbReference type="EMBL" id="MU266477">
    <property type="protein sequence ID" value="KAH7922646.1"/>
    <property type="molecule type" value="Genomic_DNA"/>
</dbReference>
<dbReference type="Proteomes" id="UP000790709">
    <property type="component" value="Unassembled WGS sequence"/>
</dbReference>
<name>A0ACB8BAB3_9AGAM</name>
<keyword evidence="2" id="KW-1185">Reference proteome</keyword>
<gene>
    <name evidence="1" type="ORF">BV22DRAFT_642357</name>
</gene>
<proteinExistence type="predicted"/>
<reference evidence="1" key="1">
    <citation type="journal article" date="2021" name="New Phytol.">
        <title>Evolutionary innovations through gain and loss of genes in the ectomycorrhizal Boletales.</title>
        <authorList>
            <person name="Wu G."/>
            <person name="Miyauchi S."/>
            <person name="Morin E."/>
            <person name="Kuo A."/>
            <person name="Drula E."/>
            <person name="Varga T."/>
            <person name="Kohler A."/>
            <person name="Feng B."/>
            <person name="Cao Y."/>
            <person name="Lipzen A."/>
            <person name="Daum C."/>
            <person name="Hundley H."/>
            <person name="Pangilinan J."/>
            <person name="Johnson J."/>
            <person name="Barry K."/>
            <person name="LaButti K."/>
            <person name="Ng V."/>
            <person name="Ahrendt S."/>
            <person name="Min B."/>
            <person name="Choi I.G."/>
            <person name="Park H."/>
            <person name="Plett J.M."/>
            <person name="Magnuson J."/>
            <person name="Spatafora J.W."/>
            <person name="Nagy L.G."/>
            <person name="Henrissat B."/>
            <person name="Grigoriev I.V."/>
            <person name="Yang Z.L."/>
            <person name="Xu J."/>
            <person name="Martin F.M."/>
        </authorList>
    </citation>
    <scope>NUCLEOTIDE SEQUENCE</scope>
    <source>
        <strain evidence="1">KUC20120723A-06</strain>
    </source>
</reference>
<protein>
    <submittedName>
        <fullName evidence="1">Uncharacterized protein</fullName>
    </submittedName>
</protein>
<sequence length="257" mass="28718">MGVREEGMWCSMAPPYSLVFQPPLCITTAYSFRRVSPMFHRHVGSGKENWRAKTSFKYGSSAESPFYLVQSSRVPKPRFRSSDLGCGARSNSGVSFSSPQRHPHKPRAQAPSSHAHVLQHSPDPKVLHSAPRERVVRPPSLNTATSCISCAATRTVSRRYPLSMTSIPCSTDTSQDTVHVIVRGELIEVRVSAFILPDNHRYTEHPWSRTCVGMCRLRGDDAVFIHDIVKRGRFDTIYPSSPTAMIASYFNPTGINR</sequence>
<evidence type="ECO:0000313" key="1">
    <source>
        <dbReference type="EMBL" id="KAH7922646.1"/>
    </source>
</evidence>
<comment type="caution">
    <text evidence="1">The sequence shown here is derived from an EMBL/GenBank/DDBJ whole genome shotgun (WGS) entry which is preliminary data.</text>
</comment>
<accession>A0ACB8BAB3</accession>
<evidence type="ECO:0000313" key="2">
    <source>
        <dbReference type="Proteomes" id="UP000790709"/>
    </source>
</evidence>